<evidence type="ECO:0000256" key="4">
    <source>
        <dbReference type="ARBA" id="ARBA00023004"/>
    </source>
</evidence>
<dbReference type="NCBIfam" id="TIGR04167">
    <property type="entry name" value="rSAM_SeCys"/>
    <property type="match status" value="1"/>
</dbReference>
<comment type="caution">
    <text evidence="8">The sequence shown here is derived from an EMBL/GenBank/DDBJ whole genome shotgun (WGS) entry which is preliminary data.</text>
</comment>
<feature type="domain" description="Radical SAM core" evidence="6">
    <location>
        <begin position="54"/>
        <end position="195"/>
    </location>
</feature>
<dbReference type="PANTHER" id="PTHR43728:SF1">
    <property type="entry name" value="FE-S OXIDOREDUCTASE"/>
    <property type="match status" value="1"/>
</dbReference>
<dbReference type="Pfam" id="PF12345">
    <property type="entry name" value="DUF3641"/>
    <property type="match status" value="1"/>
</dbReference>
<dbReference type="GO" id="GO:0003824">
    <property type="term" value="F:catalytic activity"/>
    <property type="evidence" value="ECO:0007669"/>
    <property type="project" value="InterPro"/>
</dbReference>
<dbReference type="Pfam" id="PF04055">
    <property type="entry name" value="Radical_SAM"/>
    <property type="match status" value="1"/>
</dbReference>
<organism evidence="8 9">
    <name type="scientific">Novipirellula galeiformis</name>
    <dbReference type="NCBI Taxonomy" id="2528004"/>
    <lineage>
        <taxon>Bacteria</taxon>
        <taxon>Pseudomonadati</taxon>
        <taxon>Planctomycetota</taxon>
        <taxon>Planctomycetia</taxon>
        <taxon>Pirellulales</taxon>
        <taxon>Pirellulaceae</taxon>
        <taxon>Novipirellula</taxon>
    </lineage>
</organism>
<evidence type="ECO:0000256" key="3">
    <source>
        <dbReference type="ARBA" id="ARBA00022723"/>
    </source>
</evidence>
<dbReference type="Gene3D" id="3.20.20.70">
    <property type="entry name" value="Aldolase class I"/>
    <property type="match status" value="1"/>
</dbReference>
<dbReference type="InterPro" id="IPR013785">
    <property type="entry name" value="Aldolase_TIM"/>
</dbReference>
<dbReference type="InterPro" id="IPR007197">
    <property type="entry name" value="rSAM"/>
</dbReference>
<dbReference type="PANTHER" id="PTHR43728">
    <property type="entry name" value="SLR0304 PROTEIN"/>
    <property type="match status" value="1"/>
</dbReference>
<dbReference type="GO" id="GO:0051536">
    <property type="term" value="F:iron-sulfur cluster binding"/>
    <property type="evidence" value="ECO:0007669"/>
    <property type="project" value="UniProtKB-KW"/>
</dbReference>
<keyword evidence="5" id="KW-0411">Iron-sulfur</keyword>
<name>A0A5C6CT24_9BACT</name>
<dbReference type="InterPro" id="IPR026351">
    <property type="entry name" value="rSAM_ArsS-like"/>
</dbReference>
<gene>
    <name evidence="8" type="ORF">Pla52o_04240</name>
</gene>
<dbReference type="GO" id="GO:0046872">
    <property type="term" value="F:metal ion binding"/>
    <property type="evidence" value="ECO:0007669"/>
    <property type="project" value="UniProtKB-KW"/>
</dbReference>
<accession>A0A5C6CT24</accession>
<dbReference type="InterPro" id="IPR058240">
    <property type="entry name" value="rSAM_sf"/>
</dbReference>
<feature type="domain" description="Arsenosugar biosynthesis radical SAM protein ArsS-like C-terminal" evidence="7">
    <location>
        <begin position="211"/>
        <end position="346"/>
    </location>
</feature>
<keyword evidence="9" id="KW-1185">Reference proteome</keyword>
<keyword evidence="2" id="KW-0949">S-adenosyl-L-methionine</keyword>
<dbReference type="EMBL" id="SJPT01000001">
    <property type="protein sequence ID" value="TWU26571.1"/>
    <property type="molecule type" value="Genomic_DNA"/>
</dbReference>
<keyword evidence="3" id="KW-0479">Metal-binding</keyword>
<evidence type="ECO:0000259" key="7">
    <source>
        <dbReference type="Pfam" id="PF12345"/>
    </source>
</evidence>
<evidence type="ECO:0000256" key="1">
    <source>
        <dbReference type="ARBA" id="ARBA00001966"/>
    </source>
</evidence>
<evidence type="ECO:0000313" key="9">
    <source>
        <dbReference type="Proteomes" id="UP000316304"/>
    </source>
</evidence>
<protein>
    <submittedName>
        <fullName evidence="8">Molybdenum cofactor biosynthesis protein A</fullName>
    </submittedName>
</protein>
<dbReference type="CDD" id="cd01335">
    <property type="entry name" value="Radical_SAM"/>
    <property type="match status" value="1"/>
</dbReference>
<dbReference type="InterPro" id="IPR024521">
    <property type="entry name" value="ArsS-like_C"/>
</dbReference>
<keyword evidence="4" id="KW-0408">Iron</keyword>
<proteinExistence type="predicted"/>
<evidence type="ECO:0000256" key="5">
    <source>
        <dbReference type="ARBA" id="ARBA00023014"/>
    </source>
</evidence>
<dbReference type="SUPFAM" id="SSF102114">
    <property type="entry name" value="Radical SAM enzymes"/>
    <property type="match status" value="1"/>
</dbReference>
<comment type="cofactor">
    <cofactor evidence="1">
        <name>[4Fe-4S] cluster</name>
        <dbReference type="ChEBI" id="CHEBI:49883"/>
    </cofactor>
</comment>
<evidence type="ECO:0000256" key="2">
    <source>
        <dbReference type="ARBA" id="ARBA00022691"/>
    </source>
</evidence>
<evidence type="ECO:0000313" key="8">
    <source>
        <dbReference type="EMBL" id="TWU26571.1"/>
    </source>
</evidence>
<dbReference type="AlphaFoldDB" id="A0A5C6CT24"/>
<dbReference type="Proteomes" id="UP000316304">
    <property type="component" value="Unassembled WGS sequence"/>
</dbReference>
<sequence>MDSFVFSLELELMTSLLPIIDAGLPLGIVEPFGKRLAASNQTLVRHALTDLQVNLGKLCNQACTHCHVEAGPTKTRENMDQRTANRMLELALQCDSLTTIDLTGGAPEMNPVFRDLVVAFRKRGLRVIDRCNLTILSEPGYEWVADFLAEHQVDVVASLPCYLQENVDRQRGRGVFDRSIDALQQLNQRGYGVECSGLRLDLVFNPTGPSLPPDQTQLEQDYKRELLERFAIRFNHLLAITNIPIKRYATYLQKAGKFEEYMHLLADHFNRSAADRVMCRSLISIGWDGAIFDCDFNQMLELAPASLDRPTLWSIDSFDDFVSMKITVGDHCYGCTAGAGSSCGGAIVQS</sequence>
<evidence type="ECO:0000259" key="6">
    <source>
        <dbReference type="Pfam" id="PF04055"/>
    </source>
</evidence>
<reference evidence="8 9" key="1">
    <citation type="submission" date="2019-02" db="EMBL/GenBank/DDBJ databases">
        <title>Deep-cultivation of Planctomycetes and their phenomic and genomic characterization uncovers novel biology.</title>
        <authorList>
            <person name="Wiegand S."/>
            <person name="Jogler M."/>
            <person name="Boedeker C."/>
            <person name="Pinto D."/>
            <person name="Vollmers J."/>
            <person name="Rivas-Marin E."/>
            <person name="Kohn T."/>
            <person name="Peeters S.H."/>
            <person name="Heuer A."/>
            <person name="Rast P."/>
            <person name="Oberbeckmann S."/>
            <person name="Bunk B."/>
            <person name="Jeske O."/>
            <person name="Meyerdierks A."/>
            <person name="Storesund J.E."/>
            <person name="Kallscheuer N."/>
            <person name="Luecker S."/>
            <person name="Lage O.M."/>
            <person name="Pohl T."/>
            <person name="Merkel B.J."/>
            <person name="Hornburger P."/>
            <person name="Mueller R.-W."/>
            <person name="Bruemmer F."/>
            <person name="Labrenz M."/>
            <person name="Spormann A.M."/>
            <person name="Op Den Camp H."/>
            <person name="Overmann J."/>
            <person name="Amann R."/>
            <person name="Jetten M.S.M."/>
            <person name="Mascher T."/>
            <person name="Medema M.H."/>
            <person name="Devos D.P."/>
            <person name="Kaster A.-K."/>
            <person name="Ovreas L."/>
            <person name="Rohde M."/>
            <person name="Galperin M.Y."/>
            <person name="Jogler C."/>
        </authorList>
    </citation>
    <scope>NUCLEOTIDE SEQUENCE [LARGE SCALE GENOMIC DNA]</scope>
    <source>
        <strain evidence="8 9">Pla52o</strain>
    </source>
</reference>
<dbReference type="SFLD" id="SFLDS00029">
    <property type="entry name" value="Radical_SAM"/>
    <property type="match status" value="1"/>
</dbReference>
<dbReference type="SFLD" id="SFLDG01067">
    <property type="entry name" value="SPASM/twitch_domain_containing"/>
    <property type="match status" value="1"/>
</dbReference>